<organism evidence="1 2">
    <name type="scientific">Nostoc linckia z8</name>
    <dbReference type="NCBI Taxonomy" id="1628746"/>
    <lineage>
        <taxon>Bacteria</taxon>
        <taxon>Bacillati</taxon>
        <taxon>Cyanobacteriota</taxon>
        <taxon>Cyanophyceae</taxon>
        <taxon>Nostocales</taxon>
        <taxon>Nostocaceae</taxon>
        <taxon>Nostoc</taxon>
    </lineage>
</organism>
<dbReference type="GeneID" id="57092119"/>
<dbReference type="EMBL" id="LAHD01000002">
    <property type="protein sequence ID" value="PHK07210.1"/>
    <property type="molecule type" value="Genomic_DNA"/>
</dbReference>
<accession>A0A9Q6ENF0</accession>
<name>A0A9Q6ENF0_NOSLI</name>
<dbReference type="AlphaFoldDB" id="A0A9Q6ENF0"/>
<comment type="caution">
    <text evidence="1">The sequence shown here is derived from an EMBL/GenBank/DDBJ whole genome shotgun (WGS) entry which is preliminary data.</text>
</comment>
<dbReference type="RefSeq" id="WP_099065930.1">
    <property type="nucleotide sequence ID" value="NZ_LAHD01000002.1"/>
</dbReference>
<proteinExistence type="predicted"/>
<protein>
    <submittedName>
        <fullName evidence="1">Uncharacterized protein</fullName>
    </submittedName>
</protein>
<evidence type="ECO:0000313" key="1">
    <source>
        <dbReference type="EMBL" id="PHK07210.1"/>
    </source>
</evidence>
<sequence length="187" mass="21463">MERLNQFNAMQIAEFLGGRLCEQNNDFIRIYEQDWGGITIHENGGEEVNVSFEYMRGLDIDLPEGIRATEFTFEFSIPYTGCDEAEFAARLLFYLRKAPKGVDLIDYFAQQKEQEAQRSLPVSVTTVKIQGVQKLKCDCTKWLGKNSTWSICLNENFEFEVWHQGTTLCDTSKTFESALKKVGITQD</sequence>
<dbReference type="Proteomes" id="UP000222310">
    <property type="component" value="Unassembled WGS sequence"/>
</dbReference>
<gene>
    <name evidence="1" type="ORF">VF08_00985</name>
</gene>
<reference evidence="1 2" key="1">
    <citation type="submission" date="2015-02" db="EMBL/GenBank/DDBJ databases">
        <title>Nostoc linckia genome annotation.</title>
        <authorList>
            <person name="Zhou Z."/>
        </authorList>
    </citation>
    <scope>NUCLEOTIDE SEQUENCE [LARGE SCALE GENOMIC DNA]</scope>
    <source>
        <strain evidence="2">z8</strain>
    </source>
</reference>
<evidence type="ECO:0000313" key="2">
    <source>
        <dbReference type="Proteomes" id="UP000222310"/>
    </source>
</evidence>